<dbReference type="Pfam" id="PF05183">
    <property type="entry name" value="RdRP"/>
    <property type="match status" value="1"/>
</dbReference>
<dbReference type="GO" id="GO:0031380">
    <property type="term" value="C:nuclear RNA-directed RNA polymerase complex"/>
    <property type="evidence" value="ECO:0007669"/>
    <property type="project" value="TreeGrafter"/>
</dbReference>
<organism evidence="3 5">
    <name type="scientific">Macrostomum lignano</name>
    <dbReference type="NCBI Taxonomy" id="282301"/>
    <lineage>
        <taxon>Eukaryota</taxon>
        <taxon>Metazoa</taxon>
        <taxon>Spiralia</taxon>
        <taxon>Lophotrochozoa</taxon>
        <taxon>Platyhelminthes</taxon>
        <taxon>Rhabditophora</taxon>
        <taxon>Macrostomorpha</taxon>
        <taxon>Macrostomida</taxon>
        <taxon>Macrostomidae</taxon>
        <taxon>Macrostomum</taxon>
    </lineage>
</organism>
<evidence type="ECO:0000256" key="1">
    <source>
        <dbReference type="RuleBase" id="RU363098"/>
    </source>
</evidence>
<keyword evidence="1" id="KW-0696">RNA-directed RNA polymerase</keyword>
<sequence>PARALPVRLNREAITLLESLGRRLVSLYPNSPKSAWQSDLASRLHELQEAALARASEALTGGDASQQALQEYIEPHQVTRVASRFDLASEPHWRSLLRLAFQFRVQDLRSRTALPVDDGCRVMGAADPTGLLAEGEVYLR</sequence>
<keyword evidence="3" id="KW-1185">Reference proteome</keyword>
<accession>A0A1I8JJ98</accession>
<dbReference type="PANTHER" id="PTHR23079:SF55">
    <property type="entry name" value="RNA-DIRECTED RNA POLYMERASE"/>
    <property type="match status" value="1"/>
</dbReference>
<keyword evidence="1" id="KW-0694">RNA-binding</keyword>
<proteinExistence type="inferred from homology"/>
<keyword evidence="1" id="KW-0548">Nucleotidyltransferase</keyword>
<evidence type="ECO:0000313" key="3">
    <source>
        <dbReference type="Proteomes" id="UP000095280"/>
    </source>
</evidence>
<dbReference type="GO" id="GO:0003968">
    <property type="term" value="F:RNA-directed RNA polymerase activity"/>
    <property type="evidence" value="ECO:0007669"/>
    <property type="project" value="UniProtKB-KW"/>
</dbReference>
<dbReference type="EC" id="2.7.7.48" evidence="1"/>
<dbReference type="GO" id="GO:0030422">
    <property type="term" value="P:siRNA processing"/>
    <property type="evidence" value="ECO:0007669"/>
    <property type="project" value="TreeGrafter"/>
</dbReference>
<dbReference type="Proteomes" id="UP000095280">
    <property type="component" value="Unplaced"/>
</dbReference>
<protein>
    <recommendedName>
        <fullName evidence="1">RNA-dependent RNA polymerase</fullName>
        <ecNumber evidence="1">2.7.7.48</ecNumber>
    </recommendedName>
</protein>
<dbReference type="GO" id="GO:0003723">
    <property type="term" value="F:RNA binding"/>
    <property type="evidence" value="ECO:0007669"/>
    <property type="project" value="UniProtKB-KW"/>
</dbReference>
<dbReference type="WBParaSite" id="maker-uti_cns_0047998-snap-gene-0.5-mRNA-1">
    <property type="protein sequence ID" value="maker-uti_cns_0047998-snap-gene-0.5-mRNA-1"/>
    <property type="gene ID" value="maker-uti_cns_0047998-snap-gene-0.5"/>
</dbReference>
<evidence type="ECO:0000313" key="5">
    <source>
        <dbReference type="WBParaSite" id="maker-uti_cns_0047998-snap-gene-0.5-mRNA-1"/>
    </source>
</evidence>
<dbReference type="AlphaFoldDB" id="A0A1I8JJ98"/>
<feature type="domain" description="RDRP core" evidence="2">
    <location>
        <begin position="4"/>
        <end position="139"/>
    </location>
</feature>
<dbReference type="InterPro" id="IPR057596">
    <property type="entry name" value="RDRP_core"/>
</dbReference>
<dbReference type="InterPro" id="IPR007855">
    <property type="entry name" value="RDRP"/>
</dbReference>
<dbReference type="WBParaSite" id="maker-uti_cns_0001957-snap-gene-0.12-mRNA-1">
    <property type="protein sequence ID" value="maker-uti_cns_0001957-snap-gene-0.12-mRNA-1"/>
    <property type="gene ID" value="maker-uti_cns_0001957-snap-gene-0.12"/>
</dbReference>
<evidence type="ECO:0000313" key="4">
    <source>
        <dbReference type="WBParaSite" id="maker-uti_cns_0001957-snap-gene-0.12-mRNA-1"/>
    </source>
</evidence>
<dbReference type="PANTHER" id="PTHR23079">
    <property type="entry name" value="RNA-DEPENDENT RNA POLYMERASE"/>
    <property type="match status" value="1"/>
</dbReference>
<comment type="similarity">
    <text evidence="1">Belongs to the RdRP family.</text>
</comment>
<comment type="catalytic activity">
    <reaction evidence="1">
        <text>RNA(n) + a ribonucleoside 5'-triphosphate = RNA(n+1) + diphosphate</text>
        <dbReference type="Rhea" id="RHEA:21248"/>
        <dbReference type="Rhea" id="RHEA-COMP:14527"/>
        <dbReference type="Rhea" id="RHEA-COMP:17342"/>
        <dbReference type="ChEBI" id="CHEBI:33019"/>
        <dbReference type="ChEBI" id="CHEBI:61557"/>
        <dbReference type="ChEBI" id="CHEBI:140395"/>
        <dbReference type="EC" id="2.7.7.48"/>
    </reaction>
</comment>
<evidence type="ECO:0000259" key="2">
    <source>
        <dbReference type="Pfam" id="PF05183"/>
    </source>
</evidence>
<name>A0A1I8JJ98_9PLAT</name>
<reference evidence="4 5" key="1">
    <citation type="submission" date="2016-11" db="UniProtKB">
        <authorList>
            <consortium name="WormBaseParasite"/>
        </authorList>
    </citation>
    <scope>IDENTIFICATION</scope>
</reference>
<keyword evidence="1" id="KW-0808">Transferase</keyword>